<dbReference type="InterPro" id="IPR015947">
    <property type="entry name" value="PUA-like_sf"/>
</dbReference>
<dbReference type="Proteomes" id="UP000266915">
    <property type="component" value="Unassembled WGS sequence"/>
</dbReference>
<dbReference type="AlphaFoldDB" id="A0A3N2C031"/>
<evidence type="ECO:0000313" key="3">
    <source>
        <dbReference type="EMBL" id="ROR80885.1"/>
    </source>
</evidence>
<dbReference type="Gene3D" id="3.10.590.10">
    <property type="entry name" value="ph1033 like domains"/>
    <property type="match status" value="1"/>
</dbReference>
<sequence>MAIRYWLGVIQRDHVVLGVRQGFVQINHGQRGGLDQMRESDGFVYYSPRVSTPDGEPLKAFTAIGRVSDDTVYQAAVPRPDGADWRPWRRSVDWYPDAVEAPIRPMLALLDFTSFTRNWGVQLRRGFLELSRHDFELIRNEMRPPHPDDRRFPTASR</sequence>
<dbReference type="Pfam" id="PF01878">
    <property type="entry name" value="EVE"/>
    <property type="match status" value="1"/>
</dbReference>
<proteinExistence type="inferred from homology"/>
<reference evidence="3 4" key="1">
    <citation type="submission" date="2018-11" db="EMBL/GenBank/DDBJ databases">
        <title>Sequencing the genomes of 1000 actinobacteria strains.</title>
        <authorList>
            <person name="Klenk H.-P."/>
        </authorList>
    </citation>
    <scope>NUCLEOTIDE SEQUENCE [LARGE SCALE GENOMIC DNA]</scope>
    <source>
        <strain evidence="3 4">DSM 14012</strain>
    </source>
</reference>
<dbReference type="RefSeq" id="WP_085510217.1">
    <property type="nucleotide sequence ID" value="NZ_FXAP01000001.1"/>
</dbReference>
<evidence type="ECO:0000256" key="1">
    <source>
        <dbReference type="HAMAP-Rule" id="MF_00771"/>
    </source>
</evidence>
<dbReference type="InterPro" id="IPR022996">
    <property type="entry name" value="UPF0310"/>
</dbReference>
<dbReference type="EMBL" id="RKHL01000001">
    <property type="protein sequence ID" value="ROR80885.1"/>
    <property type="molecule type" value="Genomic_DNA"/>
</dbReference>
<accession>A0A3N2C031</accession>
<dbReference type="CDD" id="cd21132">
    <property type="entry name" value="EVE-like"/>
    <property type="match status" value="1"/>
</dbReference>
<gene>
    <name evidence="3" type="ORF">EDD42_0932</name>
</gene>
<evidence type="ECO:0000259" key="2">
    <source>
        <dbReference type="Pfam" id="PF01878"/>
    </source>
</evidence>
<organism evidence="3 4">
    <name type="scientific">Plantibacter flavus</name>
    <dbReference type="NCBI Taxonomy" id="150123"/>
    <lineage>
        <taxon>Bacteria</taxon>
        <taxon>Bacillati</taxon>
        <taxon>Actinomycetota</taxon>
        <taxon>Actinomycetes</taxon>
        <taxon>Micrococcales</taxon>
        <taxon>Microbacteriaceae</taxon>
        <taxon>Plantibacter</taxon>
    </lineage>
</organism>
<comment type="similarity">
    <text evidence="1">Belongs to the UPF0310 family.</text>
</comment>
<comment type="caution">
    <text evidence="3">The sequence shown here is derived from an EMBL/GenBank/DDBJ whole genome shotgun (WGS) entry which is preliminary data.</text>
</comment>
<feature type="domain" description="EVE" evidence="2">
    <location>
        <begin position="4"/>
        <end position="140"/>
    </location>
</feature>
<protein>
    <recommendedName>
        <fullName evidence="1">UPF0310 protein EDD42_0932</fullName>
    </recommendedName>
</protein>
<evidence type="ECO:0000313" key="4">
    <source>
        <dbReference type="Proteomes" id="UP000266915"/>
    </source>
</evidence>
<dbReference type="HAMAP" id="MF_00771">
    <property type="entry name" value="UPF0310"/>
    <property type="match status" value="1"/>
</dbReference>
<dbReference type="InterPro" id="IPR002740">
    <property type="entry name" value="EVE_domain"/>
</dbReference>
<name>A0A3N2C031_9MICO</name>
<dbReference type="SUPFAM" id="SSF88697">
    <property type="entry name" value="PUA domain-like"/>
    <property type="match status" value="1"/>
</dbReference>
<keyword evidence="4" id="KW-1185">Reference proteome</keyword>